<name>A0A0J6DWY4_9BACI</name>
<dbReference type="RefSeq" id="WP_048355973.1">
    <property type="nucleotide sequence ID" value="NZ_CP023481.1"/>
</dbReference>
<reference evidence="2" key="2">
    <citation type="submission" date="2015-10" db="EMBL/GenBank/DDBJ databases">
        <authorList>
            <person name="Gilbert D.G."/>
        </authorList>
    </citation>
    <scope>NUCLEOTIDE SEQUENCE</scope>
    <source>
        <strain evidence="2">GO-13</strain>
    </source>
</reference>
<accession>A0A0J6E4G1</accession>
<keyword evidence="1" id="KW-1133">Transmembrane helix</keyword>
<gene>
    <name evidence="2" type="ORF">AB447_224260</name>
    <name evidence="3" type="ORF">P8828_00110</name>
</gene>
<feature type="transmembrane region" description="Helical" evidence="1">
    <location>
        <begin position="49"/>
        <end position="76"/>
    </location>
</feature>
<sequence>MRKYFGIVSLIILLFTLCFLPHIHWALGILGIVVGSILAVKTPKGIAKYISFVILALCLLLLLLLIVMGVLMTGLVEN</sequence>
<evidence type="ECO:0000313" key="5">
    <source>
        <dbReference type="Proteomes" id="UP001341297"/>
    </source>
</evidence>
<keyword evidence="1" id="KW-0472">Membrane</keyword>
<accession>A0A0J6DWY4</accession>
<reference evidence="3 5" key="3">
    <citation type="submission" date="2023-03" db="EMBL/GenBank/DDBJ databases">
        <title>Agriculturally important microbes genome sequencing.</title>
        <authorList>
            <person name="Dunlap C."/>
        </authorList>
    </citation>
    <scope>NUCLEOTIDE SEQUENCE [LARGE SCALE GENOMIC DNA]</scope>
    <source>
        <strain evidence="3 5">CBP-3203</strain>
    </source>
</reference>
<dbReference type="PATRIC" id="fig|1664069.3.peg.1938"/>
<evidence type="ECO:0000313" key="4">
    <source>
        <dbReference type="Proteomes" id="UP000036168"/>
    </source>
</evidence>
<keyword evidence="1" id="KW-0812">Transmembrane</keyword>
<dbReference type="AlphaFoldDB" id="A0A0J6DWY4"/>
<organism evidence="2 4">
    <name type="scientific">Bacillus glycinifermentans</name>
    <dbReference type="NCBI Taxonomy" id="1664069"/>
    <lineage>
        <taxon>Bacteria</taxon>
        <taxon>Bacillati</taxon>
        <taxon>Bacillota</taxon>
        <taxon>Bacilli</taxon>
        <taxon>Bacillales</taxon>
        <taxon>Bacillaceae</taxon>
        <taxon>Bacillus</taxon>
    </lineage>
</organism>
<dbReference type="EMBL" id="JARRTL010000002">
    <property type="protein sequence ID" value="MEC0483266.1"/>
    <property type="molecule type" value="Genomic_DNA"/>
</dbReference>
<comment type="caution">
    <text evidence="2">The sequence shown here is derived from an EMBL/GenBank/DDBJ whole genome shotgun (WGS) entry which is preliminary data.</text>
</comment>
<protein>
    <submittedName>
        <fullName evidence="2">Uncharacterized protein</fullName>
    </submittedName>
</protein>
<dbReference type="OrthoDB" id="9922926at2"/>
<evidence type="ECO:0000313" key="2">
    <source>
        <dbReference type="EMBL" id="KRT89383.1"/>
    </source>
</evidence>
<reference evidence="2 4" key="1">
    <citation type="journal article" date="2015" name="Int. J. Syst. Evol. Microbiol.">
        <title>Bacillus glycinifermentans sp. nov., isolated from fermented soybean paste.</title>
        <authorList>
            <person name="Kim S.J."/>
            <person name="Dunlap C.A."/>
            <person name="Kwon S.W."/>
            <person name="Rooney A.P."/>
        </authorList>
    </citation>
    <scope>NUCLEOTIDE SEQUENCE [LARGE SCALE GENOMIC DNA]</scope>
    <source>
        <strain evidence="2 4">GO-13</strain>
    </source>
</reference>
<evidence type="ECO:0000313" key="3">
    <source>
        <dbReference type="EMBL" id="MEC0483266.1"/>
    </source>
</evidence>
<dbReference type="Proteomes" id="UP001341297">
    <property type="component" value="Unassembled WGS sequence"/>
</dbReference>
<proteinExistence type="predicted"/>
<dbReference type="EMBL" id="LECW02000049">
    <property type="protein sequence ID" value="KRT89383.1"/>
    <property type="molecule type" value="Genomic_DNA"/>
</dbReference>
<keyword evidence="5" id="KW-1185">Reference proteome</keyword>
<evidence type="ECO:0000256" key="1">
    <source>
        <dbReference type="SAM" id="Phobius"/>
    </source>
</evidence>
<dbReference type="Proteomes" id="UP000036168">
    <property type="component" value="Unassembled WGS sequence"/>
</dbReference>